<dbReference type="PANTHER" id="PTHR11783">
    <property type="entry name" value="SULFOTRANSFERASE SULT"/>
    <property type="match status" value="1"/>
</dbReference>
<keyword evidence="5" id="KW-1185">Reference proteome</keyword>
<dbReference type="GO" id="GO:0016740">
    <property type="term" value="F:transferase activity"/>
    <property type="evidence" value="ECO:0007669"/>
    <property type="project" value="UniProtKB-KW"/>
</dbReference>
<name>A0ABD1EBP6_HYPHA</name>
<accession>A0ABD1EBP6</accession>
<dbReference type="Gene3D" id="3.40.50.300">
    <property type="entry name" value="P-loop containing nucleotide triphosphate hydrolases"/>
    <property type="match status" value="1"/>
</dbReference>
<evidence type="ECO:0000313" key="5">
    <source>
        <dbReference type="Proteomes" id="UP001566132"/>
    </source>
</evidence>
<dbReference type="Proteomes" id="UP001566132">
    <property type="component" value="Unassembled WGS sequence"/>
</dbReference>
<evidence type="ECO:0000313" key="4">
    <source>
        <dbReference type="EMBL" id="KAL1491372.1"/>
    </source>
</evidence>
<organism evidence="4 5">
    <name type="scientific">Hypothenemus hampei</name>
    <name type="common">Coffee berry borer</name>
    <dbReference type="NCBI Taxonomy" id="57062"/>
    <lineage>
        <taxon>Eukaryota</taxon>
        <taxon>Metazoa</taxon>
        <taxon>Ecdysozoa</taxon>
        <taxon>Arthropoda</taxon>
        <taxon>Hexapoda</taxon>
        <taxon>Insecta</taxon>
        <taxon>Pterygota</taxon>
        <taxon>Neoptera</taxon>
        <taxon>Endopterygota</taxon>
        <taxon>Coleoptera</taxon>
        <taxon>Polyphaga</taxon>
        <taxon>Cucujiformia</taxon>
        <taxon>Curculionidae</taxon>
        <taxon>Scolytinae</taxon>
        <taxon>Hypothenemus</taxon>
    </lineage>
</organism>
<comment type="similarity">
    <text evidence="1">Belongs to the sulfotransferase 1 family.</text>
</comment>
<reference evidence="4 5" key="1">
    <citation type="submission" date="2024-05" db="EMBL/GenBank/DDBJ databases">
        <title>Genetic variation in Jamaican populations of the coffee berry borer (Hypothenemus hampei).</title>
        <authorList>
            <person name="Errbii M."/>
            <person name="Myrie A."/>
        </authorList>
    </citation>
    <scope>NUCLEOTIDE SEQUENCE [LARGE SCALE GENOMIC DNA]</scope>
    <source>
        <strain evidence="4">JA-Hopewell-2020-01-JO</strain>
        <tissue evidence="4">Whole body</tissue>
    </source>
</reference>
<comment type="caution">
    <text evidence="4">The sequence shown here is derived from an EMBL/GenBank/DDBJ whole genome shotgun (WGS) entry which is preliminary data.</text>
</comment>
<dbReference type="InterPro" id="IPR027417">
    <property type="entry name" value="P-loop_NTPase"/>
</dbReference>
<evidence type="ECO:0000256" key="2">
    <source>
        <dbReference type="ARBA" id="ARBA00022679"/>
    </source>
</evidence>
<sequence>MCDNEYYLKPFGKSRKCLLINTFSEIEPKIKSATVKTDDVWLVSYPRTGSTWCQEMIWLIVNDLDFLQAEGTLQQLRAPLIEFPVVFFEQVSGKKVKFVNMDLQKSTGATEIGEKLSLLFKDPVKYVDNLPSPRCIKSHLYCDLLPEEIFKVKPKMIYTIRNPKDLCVSYYFHYKMLHKLNEDFETFCDSFMNGSTVIGGVFDHYFSFWNRRQELDILILKYEEMRKDTAKTIRKMADFLGKPLKNSDIDKIVEFLSFQKMRKNKSCNLQMFMDSKEGEEFYEKSGTHFIRKGVVGDHKNYMSESMITRFDRWIDENTRGTGLQF</sequence>
<dbReference type="SUPFAM" id="SSF52540">
    <property type="entry name" value="P-loop containing nucleoside triphosphate hydrolases"/>
    <property type="match status" value="1"/>
</dbReference>
<keyword evidence="2" id="KW-0808">Transferase</keyword>
<dbReference type="Pfam" id="PF00685">
    <property type="entry name" value="Sulfotransfer_1"/>
    <property type="match status" value="1"/>
</dbReference>
<dbReference type="EMBL" id="JBDJPC010000009">
    <property type="protein sequence ID" value="KAL1491372.1"/>
    <property type="molecule type" value="Genomic_DNA"/>
</dbReference>
<dbReference type="AlphaFoldDB" id="A0ABD1EBP6"/>
<proteinExistence type="inferred from homology"/>
<feature type="domain" description="Sulfotransferase" evidence="3">
    <location>
        <begin position="38"/>
        <end position="322"/>
    </location>
</feature>
<evidence type="ECO:0000259" key="3">
    <source>
        <dbReference type="Pfam" id="PF00685"/>
    </source>
</evidence>
<evidence type="ECO:0000256" key="1">
    <source>
        <dbReference type="ARBA" id="ARBA00005771"/>
    </source>
</evidence>
<gene>
    <name evidence="4" type="ORF">ABEB36_011979</name>
</gene>
<dbReference type="InterPro" id="IPR000863">
    <property type="entry name" value="Sulfotransferase_dom"/>
</dbReference>
<protein>
    <recommendedName>
        <fullName evidence="3">Sulfotransferase domain-containing protein</fullName>
    </recommendedName>
</protein>